<evidence type="ECO:0000313" key="3">
    <source>
        <dbReference type="Proteomes" id="UP000189940"/>
    </source>
</evidence>
<proteinExistence type="predicted"/>
<dbReference type="InterPro" id="IPR046565">
    <property type="entry name" value="DUF6719"/>
</dbReference>
<keyword evidence="1" id="KW-0732">Signal</keyword>
<evidence type="ECO:0000256" key="1">
    <source>
        <dbReference type="SAM" id="SignalP"/>
    </source>
</evidence>
<dbReference type="Pfam" id="PF20477">
    <property type="entry name" value="DUF6719"/>
    <property type="match status" value="1"/>
</dbReference>
<evidence type="ECO:0008006" key="4">
    <source>
        <dbReference type="Google" id="ProtNLM"/>
    </source>
</evidence>
<organism evidence="2 3">
    <name type="scientific">Nitrobacter vulgaris</name>
    <dbReference type="NCBI Taxonomy" id="29421"/>
    <lineage>
        <taxon>Bacteria</taxon>
        <taxon>Pseudomonadati</taxon>
        <taxon>Pseudomonadota</taxon>
        <taxon>Alphaproteobacteria</taxon>
        <taxon>Hyphomicrobiales</taxon>
        <taxon>Nitrobacteraceae</taxon>
        <taxon>Nitrobacter</taxon>
    </lineage>
</organism>
<dbReference type="AlphaFoldDB" id="A0A1V4I030"/>
<name>A0A1V4I030_NITVU</name>
<evidence type="ECO:0000313" key="2">
    <source>
        <dbReference type="EMBL" id="OPH83182.1"/>
    </source>
</evidence>
<dbReference type="OrthoDB" id="7960998at2"/>
<feature type="signal peptide" evidence="1">
    <location>
        <begin position="1"/>
        <end position="24"/>
    </location>
</feature>
<gene>
    <name evidence="2" type="ORF">B2M20_08345</name>
</gene>
<accession>A0A1V4I030</accession>
<feature type="chain" id="PRO_5013206145" description="Nuclease" evidence="1">
    <location>
        <begin position="25"/>
        <end position="81"/>
    </location>
</feature>
<dbReference type="Proteomes" id="UP000189940">
    <property type="component" value="Unassembled WGS sequence"/>
</dbReference>
<sequence>MPKSCDLLFLIVVTLSIAAPAAHASQVARETDVVNLRLGERILVDDGSCPAGQIKEISGTKLTPAGVVPARKCISRVGSKR</sequence>
<reference evidence="2 3" key="1">
    <citation type="submission" date="2017-02" db="EMBL/GenBank/DDBJ databases">
        <title>Genome sequence of the nitrite-oxidizing bacterium Nitrobacter vulgaris strain Ab1.</title>
        <authorList>
            <person name="Mellbye B.L."/>
            <person name="Davis E.W."/>
            <person name="Spieck E."/>
            <person name="Chang J.H."/>
            <person name="Bottomley P.J."/>
            <person name="Sayavedra-Soto L.A."/>
        </authorList>
    </citation>
    <scope>NUCLEOTIDE SEQUENCE [LARGE SCALE GENOMIC DNA]</scope>
    <source>
        <strain evidence="2 3">Ab1</strain>
    </source>
</reference>
<dbReference type="RefSeq" id="WP_079446590.1">
    <property type="nucleotide sequence ID" value="NZ_JAVDPZ010000016.1"/>
</dbReference>
<dbReference type="EMBL" id="MWPQ01000037">
    <property type="protein sequence ID" value="OPH83182.1"/>
    <property type="molecule type" value="Genomic_DNA"/>
</dbReference>
<protein>
    <recommendedName>
        <fullName evidence="4">Nuclease</fullName>
    </recommendedName>
</protein>
<comment type="caution">
    <text evidence="2">The sequence shown here is derived from an EMBL/GenBank/DDBJ whole genome shotgun (WGS) entry which is preliminary data.</text>
</comment>
<keyword evidence="3" id="KW-1185">Reference proteome</keyword>